<keyword evidence="3" id="KW-1185">Reference proteome</keyword>
<organism evidence="2 3">
    <name type="scientific">Rubus argutus</name>
    <name type="common">Southern blackberry</name>
    <dbReference type="NCBI Taxonomy" id="59490"/>
    <lineage>
        <taxon>Eukaryota</taxon>
        <taxon>Viridiplantae</taxon>
        <taxon>Streptophyta</taxon>
        <taxon>Embryophyta</taxon>
        <taxon>Tracheophyta</taxon>
        <taxon>Spermatophyta</taxon>
        <taxon>Magnoliopsida</taxon>
        <taxon>eudicotyledons</taxon>
        <taxon>Gunneridae</taxon>
        <taxon>Pentapetalae</taxon>
        <taxon>rosids</taxon>
        <taxon>fabids</taxon>
        <taxon>Rosales</taxon>
        <taxon>Rosaceae</taxon>
        <taxon>Rosoideae</taxon>
        <taxon>Rosoideae incertae sedis</taxon>
        <taxon>Rubus</taxon>
    </lineage>
</organism>
<evidence type="ECO:0000313" key="2">
    <source>
        <dbReference type="EMBL" id="KAK9922478.1"/>
    </source>
</evidence>
<accession>A0AAW1WD09</accession>
<evidence type="ECO:0000313" key="3">
    <source>
        <dbReference type="Proteomes" id="UP001457282"/>
    </source>
</evidence>
<reference evidence="2 3" key="1">
    <citation type="journal article" date="2023" name="G3 (Bethesda)">
        <title>A chromosome-length genome assembly and annotation of blackberry (Rubus argutus, cv. 'Hillquist').</title>
        <authorList>
            <person name="Bruna T."/>
            <person name="Aryal R."/>
            <person name="Dudchenko O."/>
            <person name="Sargent D.J."/>
            <person name="Mead D."/>
            <person name="Buti M."/>
            <person name="Cavallini A."/>
            <person name="Hytonen T."/>
            <person name="Andres J."/>
            <person name="Pham M."/>
            <person name="Weisz D."/>
            <person name="Mascagni F."/>
            <person name="Usai G."/>
            <person name="Natali L."/>
            <person name="Bassil N."/>
            <person name="Fernandez G.E."/>
            <person name="Lomsadze A."/>
            <person name="Armour M."/>
            <person name="Olukolu B."/>
            <person name="Poorten T."/>
            <person name="Britton C."/>
            <person name="Davik J."/>
            <person name="Ashrafi H."/>
            <person name="Aiden E.L."/>
            <person name="Borodovsky M."/>
            <person name="Worthington M."/>
        </authorList>
    </citation>
    <scope>NUCLEOTIDE SEQUENCE [LARGE SCALE GENOMIC DNA]</scope>
    <source>
        <strain evidence="2">PI 553951</strain>
    </source>
</reference>
<feature type="region of interest" description="Disordered" evidence="1">
    <location>
        <begin position="59"/>
        <end position="106"/>
    </location>
</feature>
<dbReference type="AlphaFoldDB" id="A0AAW1WD09"/>
<evidence type="ECO:0000256" key="1">
    <source>
        <dbReference type="SAM" id="MobiDB-lite"/>
    </source>
</evidence>
<dbReference type="EMBL" id="JBEDUW010000006">
    <property type="protein sequence ID" value="KAK9922478.1"/>
    <property type="molecule type" value="Genomic_DNA"/>
</dbReference>
<protein>
    <submittedName>
        <fullName evidence="2">Uncharacterized protein</fullName>
    </submittedName>
</protein>
<proteinExistence type="predicted"/>
<feature type="compositionally biased region" description="Polar residues" evidence="1">
    <location>
        <begin position="65"/>
        <end position="74"/>
    </location>
</feature>
<comment type="caution">
    <text evidence="2">The sequence shown here is derived from an EMBL/GenBank/DDBJ whole genome shotgun (WGS) entry which is preliminary data.</text>
</comment>
<sequence length="164" mass="17867">MAARPWRLGKLRGGAKENEKAELGTGKSCWWRHEDWGQIGVGGLHVAVVLGRVGKILTPSPPIQNNPISQTQPSLPRLSPQHHRTQIRQSPKLPIAPSSSEPAHGPKTVAAIIDLFTTHRRRPVIQPQTSLPKASSISCLRQQGFDPHLLTPSPTPPSRHTAAN</sequence>
<gene>
    <name evidence="2" type="ORF">M0R45_030940</name>
</gene>
<dbReference type="Proteomes" id="UP001457282">
    <property type="component" value="Unassembled WGS sequence"/>
</dbReference>
<name>A0AAW1WD09_RUBAR</name>
<feature type="region of interest" description="Disordered" evidence="1">
    <location>
        <begin position="144"/>
        <end position="164"/>
    </location>
</feature>